<accession>A0A845KXG1</accession>
<protein>
    <recommendedName>
        <fullName evidence="3">YkgJ family cysteine cluster protein</fullName>
    </recommendedName>
</protein>
<evidence type="ECO:0008006" key="3">
    <source>
        <dbReference type="Google" id="ProtNLM"/>
    </source>
</evidence>
<dbReference type="EMBL" id="WXEY01000001">
    <property type="protein sequence ID" value="MZP28257.1"/>
    <property type="molecule type" value="Genomic_DNA"/>
</dbReference>
<proteinExistence type="predicted"/>
<evidence type="ECO:0000313" key="1">
    <source>
        <dbReference type="EMBL" id="MZP28257.1"/>
    </source>
</evidence>
<dbReference type="RefSeq" id="WP_161253352.1">
    <property type="nucleotide sequence ID" value="NZ_WXEY01000001.1"/>
</dbReference>
<dbReference type="Proteomes" id="UP000463470">
    <property type="component" value="Unassembled WGS sequence"/>
</dbReference>
<dbReference type="Pfam" id="PF03692">
    <property type="entry name" value="CxxCxxCC"/>
    <property type="match status" value="1"/>
</dbReference>
<dbReference type="InterPro" id="IPR005358">
    <property type="entry name" value="Puta_zinc/iron-chelating_dom"/>
</dbReference>
<comment type="caution">
    <text evidence="1">The sequence shown here is derived from an EMBL/GenBank/DDBJ whole genome shotgun (WGS) entry which is preliminary data.</text>
</comment>
<evidence type="ECO:0000313" key="2">
    <source>
        <dbReference type="Proteomes" id="UP000463470"/>
    </source>
</evidence>
<dbReference type="AlphaFoldDB" id="A0A845KXG1"/>
<keyword evidence="2" id="KW-1185">Reference proteome</keyword>
<name>A0A845KXG1_9FIRM</name>
<sequence>MARVVLEPRHFPDGFGYDVTACHPGATVGDYLEAVEAFFSNSAWTGLRQGRDFTGWDTCEGCPNCCRERIPLTIGDAIRLALSLPGAAERARAAGALAAEDLLQAIDAFGEIHTQGRMMDITLRRTESGWCGLFDHDKQRCLRHAFRPLVCRTYFCCPVSHRAEKLRQRILNAGEDELVRQILLSSRGPDFASMGLRLSDYPLGPWSGTGGLSLHYESAVLLAPFLTGLNLARTPI</sequence>
<gene>
    <name evidence="1" type="ORF">GTO91_00780</name>
</gene>
<organism evidence="1 2">
    <name type="scientific">Heliomicrobium undosum</name>
    <dbReference type="NCBI Taxonomy" id="121734"/>
    <lineage>
        <taxon>Bacteria</taxon>
        <taxon>Bacillati</taxon>
        <taxon>Bacillota</taxon>
        <taxon>Clostridia</taxon>
        <taxon>Eubacteriales</taxon>
        <taxon>Heliobacteriaceae</taxon>
        <taxon>Heliomicrobium</taxon>
    </lineage>
</organism>
<reference evidence="1 2" key="1">
    <citation type="submission" date="2020-01" db="EMBL/GenBank/DDBJ databases">
        <title>Whole-genome sequence of Heliobacterium undosum DSM 13378.</title>
        <authorList>
            <person name="Kyndt J.A."/>
            <person name="Meyer T.E."/>
        </authorList>
    </citation>
    <scope>NUCLEOTIDE SEQUENCE [LARGE SCALE GENOMIC DNA]</scope>
    <source>
        <strain evidence="1 2">DSM 13378</strain>
    </source>
</reference>
<dbReference type="OrthoDB" id="277831at2"/>